<evidence type="ECO:0000313" key="2">
    <source>
        <dbReference type="Proteomes" id="UP000187412"/>
    </source>
</evidence>
<name>A0ABX3GY85_PAEBO</name>
<sequence>MEKRIGTIDTNSNTSSVVLFYYGRERLLSLLAEGKFGTVGAIATAFVTGFPPHIAGTIKKFLRLQRPEVQIFTVVTSSTKWVNITSNLYIREIYGVG</sequence>
<dbReference type="Proteomes" id="UP000187412">
    <property type="component" value="Unassembled WGS sequence"/>
</dbReference>
<reference evidence="1 2" key="1">
    <citation type="submission" date="2016-10" db="EMBL/GenBank/DDBJ databases">
        <title>Paenibacillus species isolates.</title>
        <authorList>
            <person name="Beno S.M."/>
        </authorList>
    </citation>
    <scope>NUCLEOTIDE SEQUENCE [LARGE SCALE GENOMIC DNA]</scope>
    <source>
        <strain evidence="1 2">FSL H7-0744</strain>
    </source>
</reference>
<gene>
    <name evidence="1" type="ORF">BSK56_31025</name>
</gene>
<protein>
    <submittedName>
        <fullName evidence="1">Uncharacterized protein</fullName>
    </submittedName>
</protein>
<accession>A0ABX3GY85</accession>
<keyword evidence="2" id="KW-1185">Reference proteome</keyword>
<comment type="caution">
    <text evidence="1">The sequence shown here is derived from an EMBL/GenBank/DDBJ whole genome shotgun (WGS) entry which is preliminary data.</text>
</comment>
<organism evidence="1 2">
    <name type="scientific">Paenibacillus borealis</name>
    <dbReference type="NCBI Taxonomy" id="160799"/>
    <lineage>
        <taxon>Bacteria</taxon>
        <taxon>Bacillati</taxon>
        <taxon>Bacillota</taxon>
        <taxon>Bacilli</taxon>
        <taxon>Bacillales</taxon>
        <taxon>Paenibacillaceae</taxon>
        <taxon>Paenibacillus</taxon>
    </lineage>
</organism>
<dbReference type="EMBL" id="MPTB01000066">
    <property type="protein sequence ID" value="OMD37673.1"/>
    <property type="molecule type" value="Genomic_DNA"/>
</dbReference>
<evidence type="ECO:0000313" key="1">
    <source>
        <dbReference type="EMBL" id="OMD37673.1"/>
    </source>
</evidence>
<proteinExistence type="predicted"/>